<protein>
    <submittedName>
        <fullName evidence="2">Uncharacterized protein</fullName>
    </submittedName>
</protein>
<accession>A0A1B8NX22</accession>
<dbReference type="EMBL" id="MAJD01000002">
    <property type="protein sequence ID" value="OBX34538.1"/>
    <property type="molecule type" value="Genomic_DNA"/>
</dbReference>
<comment type="caution">
    <text evidence="2">The sequence shown here is derived from an EMBL/GenBank/DDBJ whole genome shotgun (WGS) entry which is preliminary data.</text>
</comment>
<name>A0A1B8NX22_HALEL</name>
<dbReference type="AlphaFoldDB" id="A0A1B8NX22"/>
<evidence type="ECO:0000256" key="1">
    <source>
        <dbReference type="SAM" id="MobiDB-lite"/>
    </source>
</evidence>
<evidence type="ECO:0000313" key="3">
    <source>
        <dbReference type="Proteomes" id="UP000092504"/>
    </source>
</evidence>
<feature type="region of interest" description="Disordered" evidence="1">
    <location>
        <begin position="1"/>
        <end position="29"/>
    </location>
</feature>
<reference evidence="2 3" key="1">
    <citation type="submission" date="2016-06" db="EMBL/GenBank/DDBJ databases">
        <title>Genome sequence of halotolerant plant growth promoting strain of Halomonas elongata HEK1 isolated from salterns of Rann of Kutch, Gujarat, India.</title>
        <authorList>
            <person name="Gaba S."/>
            <person name="Singh R.N."/>
            <person name="Abrol S."/>
            <person name="Kaushik R."/>
            <person name="Saxena A.K."/>
        </authorList>
    </citation>
    <scope>NUCLEOTIDE SEQUENCE [LARGE SCALE GENOMIC DNA]</scope>
    <source>
        <strain evidence="2 3">HEK1</strain>
    </source>
</reference>
<organism evidence="2 3">
    <name type="scientific">Halomonas elongata</name>
    <dbReference type="NCBI Taxonomy" id="2746"/>
    <lineage>
        <taxon>Bacteria</taxon>
        <taxon>Pseudomonadati</taxon>
        <taxon>Pseudomonadota</taxon>
        <taxon>Gammaproteobacteria</taxon>
        <taxon>Oceanospirillales</taxon>
        <taxon>Halomonadaceae</taxon>
        <taxon>Halomonas</taxon>
    </lineage>
</organism>
<dbReference type="Proteomes" id="UP000092504">
    <property type="component" value="Unassembled WGS sequence"/>
</dbReference>
<proteinExistence type="predicted"/>
<sequence>MSAAPILITGARSGSGGIAPNACATTDTR</sequence>
<evidence type="ECO:0000313" key="2">
    <source>
        <dbReference type="EMBL" id="OBX34538.1"/>
    </source>
</evidence>
<gene>
    <name evidence="2" type="ORF">A8U91_03594</name>
</gene>